<dbReference type="Proteomes" id="UP000004995">
    <property type="component" value="Unassembled WGS sequence"/>
</dbReference>
<dbReference type="EMBL" id="AGNK02000009">
    <property type="status" value="NOT_ANNOTATED_CDS"/>
    <property type="molecule type" value="Genomic_DNA"/>
</dbReference>
<dbReference type="STRING" id="4555.K3Z0F6"/>
<dbReference type="EMBL" id="CM003528">
    <property type="protein sequence ID" value="RCV04526.1"/>
    <property type="molecule type" value="Genomic_DNA"/>
</dbReference>
<organism evidence="4 5">
    <name type="scientific">Setaria italica</name>
    <name type="common">Foxtail millet</name>
    <name type="synonym">Panicum italicum</name>
    <dbReference type="NCBI Taxonomy" id="4555"/>
    <lineage>
        <taxon>Eukaryota</taxon>
        <taxon>Viridiplantae</taxon>
        <taxon>Streptophyta</taxon>
        <taxon>Embryophyta</taxon>
        <taxon>Tracheophyta</taxon>
        <taxon>Spermatophyta</taxon>
        <taxon>Magnoliopsida</taxon>
        <taxon>Liliopsida</taxon>
        <taxon>Poales</taxon>
        <taxon>Poaceae</taxon>
        <taxon>PACMAD clade</taxon>
        <taxon>Panicoideae</taxon>
        <taxon>Panicodae</taxon>
        <taxon>Paniceae</taxon>
        <taxon>Cenchrinae</taxon>
        <taxon>Setaria</taxon>
    </lineage>
</organism>
<accession>K3Z0F6</accession>
<dbReference type="OrthoDB" id="671498at2759"/>
<reference evidence="4" key="3">
    <citation type="submission" date="2018-08" db="UniProtKB">
        <authorList>
            <consortium name="EnsemblPlants"/>
        </authorList>
    </citation>
    <scope>IDENTIFICATION</scope>
    <source>
        <strain evidence="4">Yugu1</strain>
    </source>
</reference>
<dbReference type="EnsemblPlants" id="KQL27775">
    <property type="protein sequence ID" value="KQL27775"/>
    <property type="gene ID" value="SETIT_020020mg"/>
</dbReference>
<dbReference type="OMA" id="AYSMERR"/>
<reference evidence="3 5" key="1">
    <citation type="journal article" date="2012" name="Nat. Biotechnol.">
        <title>Reference genome sequence of the model plant Setaria.</title>
        <authorList>
            <person name="Bennetzen J.L."/>
            <person name="Schmutz J."/>
            <person name="Wang H."/>
            <person name="Percifield R."/>
            <person name="Hawkins J."/>
            <person name="Pontaroli A.C."/>
            <person name="Estep M."/>
            <person name="Feng L."/>
            <person name="Vaughn J.N."/>
            <person name="Grimwood J."/>
            <person name="Jenkins J."/>
            <person name="Barry K."/>
            <person name="Lindquist E."/>
            <person name="Hellsten U."/>
            <person name="Deshpande S."/>
            <person name="Wang X."/>
            <person name="Wu X."/>
            <person name="Mitros T."/>
            <person name="Triplett J."/>
            <person name="Yang X."/>
            <person name="Ye C.Y."/>
            <person name="Mauro-Herrera M."/>
            <person name="Wang L."/>
            <person name="Li P."/>
            <person name="Sharma M."/>
            <person name="Sharma R."/>
            <person name="Ronald P.C."/>
            <person name="Panaud O."/>
            <person name="Kellogg E.A."/>
            <person name="Brutnell T.P."/>
            <person name="Doust A.N."/>
            <person name="Tuskan G.A."/>
            <person name="Rokhsar D."/>
            <person name="Devos K.M."/>
        </authorList>
    </citation>
    <scope>NUCLEOTIDE SEQUENCE [LARGE SCALE GENOMIC DNA]</scope>
    <source>
        <strain evidence="5">cv. Yugu1</strain>
        <strain evidence="3">Yugu1</strain>
    </source>
</reference>
<gene>
    <name evidence="3" type="ORF">SETIT_1G008000v2</name>
</gene>
<dbReference type="HOGENOM" id="CLU_704676_0_0_1"/>
<keyword evidence="5" id="KW-1185">Reference proteome</keyword>
<reference evidence="3" key="2">
    <citation type="submission" date="2015-07" db="EMBL/GenBank/DDBJ databases">
        <authorList>
            <person name="Noorani M."/>
        </authorList>
    </citation>
    <scope>NUCLEOTIDE SEQUENCE</scope>
    <source>
        <strain evidence="3">Yugu1</strain>
    </source>
</reference>
<evidence type="ECO:0000259" key="2">
    <source>
        <dbReference type="Pfam" id="PF03478"/>
    </source>
</evidence>
<dbReference type="eggNOG" id="ENOG502RQG7">
    <property type="taxonomic scope" value="Eukaryota"/>
</dbReference>
<feature type="domain" description="KIB1-4 beta-propeller" evidence="2">
    <location>
        <begin position="107"/>
        <end position="337"/>
    </location>
</feature>
<dbReference type="Pfam" id="PF03478">
    <property type="entry name" value="Beta-prop_KIB1-4"/>
    <property type="match status" value="1"/>
</dbReference>
<evidence type="ECO:0000256" key="1">
    <source>
        <dbReference type="SAM" id="MobiDB-lite"/>
    </source>
</evidence>
<proteinExistence type="predicted"/>
<feature type="compositionally biased region" description="Basic residues" evidence="1">
    <location>
        <begin position="14"/>
        <end position="23"/>
    </location>
</feature>
<protein>
    <recommendedName>
        <fullName evidence="2">KIB1-4 beta-propeller domain-containing protein</fullName>
    </recommendedName>
</protein>
<feature type="region of interest" description="Disordered" evidence="1">
    <location>
        <begin position="1"/>
        <end position="26"/>
    </location>
</feature>
<dbReference type="PANTHER" id="PTHR33127:SF95">
    <property type="entry name" value="DUF295 DOMAIN-CONTAINING PROTEIN"/>
    <property type="match status" value="1"/>
</dbReference>
<dbReference type="PANTHER" id="PTHR33127">
    <property type="entry name" value="TRANSMEMBRANE PROTEIN"/>
    <property type="match status" value="1"/>
</dbReference>
<evidence type="ECO:0000313" key="5">
    <source>
        <dbReference type="Proteomes" id="UP000004995"/>
    </source>
</evidence>
<sequence length="385" mass="41560">MKRKFSSPLVADRRQRKKIRRRTPAAGSDDTELLLLLTGKKPVPHLLVTEVFYTPPSHNPSSVPCAFNRRGAIVSVPLDGAAAGVGKARHPSAAIRRRGRLADLYRRCVSFIGATPHGRLAFAGSRGVFLVNPVTDALRGVDTVGYCQKAVVAAAAGHGCSLFVSLGSLFAPPTLWRLDEDGEGWSKWPVAATSEQTVDILSADGSVSRVDAGKPPPLLMEKLPVASLADNFSPPCNKTLAGEGHLVESDGEVLFVRKLLAVKEPFCAHAEFVDIVGFEVYKLDVAERRWAKVERLPGGCGDTAIFVSPESAFAVRTTSGTAAAERVMGNCVYFVGEKRCCYACRVYGGSTWGAYSMERREVLFEHAVESRGGRTEALWFLPSVV</sequence>
<dbReference type="AlphaFoldDB" id="K3Z0F6"/>
<dbReference type="InterPro" id="IPR005174">
    <property type="entry name" value="KIB1-4_b-propeller"/>
</dbReference>
<name>K3Z0F6_SETIT</name>
<evidence type="ECO:0000313" key="4">
    <source>
        <dbReference type="EnsemblPlants" id="KQL27775"/>
    </source>
</evidence>
<dbReference type="Gramene" id="KQL27775">
    <property type="protein sequence ID" value="KQL27775"/>
    <property type="gene ID" value="SETIT_020020mg"/>
</dbReference>
<evidence type="ECO:0000313" key="3">
    <source>
        <dbReference type="EMBL" id="RCV04526.1"/>
    </source>
</evidence>